<accession>A0A131YFQ7</accession>
<proteinExistence type="predicted"/>
<dbReference type="EMBL" id="GEDV01010790">
    <property type="protein sequence ID" value="JAP77767.1"/>
    <property type="molecule type" value="Transcribed_RNA"/>
</dbReference>
<evidence type="ECO:0000313" key="1">
    <source>
        <dbReference type="EMBL" id="JAP77767.1"/>
    </source>
</evidence>
<name>A0A131YFQ7_RHIAP</name>
<sequence>MLPFSGRWRSFFPHPTGWPGCAPALWAPRGRAAGLGVPPHALGVLRVVVCGLPLACGGSCVGRAGGCVGDRTREHAGGLGKDIVAHLSAHCGTCSCVPRFGDVRILGRSHDKTARELLEAFYIKEKNDDCVSQTLVFLYNAEHDFFTSLMWCAPCGL</sequence>
<reference evidence="1" key="1">
    <citation type="journal article" date="2016" name="Ticks Tick Borne Dis.">
        <title>De novo assembly and annotation of the salivary gland transcriptome of Rhipicephalus appendiculatus male and female ticks during blood feeding.</title>
        <authorList>
            <person name="de Castro M.H."/>
            <person name="de Klerk D."/>
            <person name="Pienaar R."/>
            <person name="Latif A.A."/>
            <person name="Rees D.J."/>
            <person name="Mans B.J."/>
        </authorList>
    </citation>
    <scope>NUCLEOTIDE SEQUENCE</scope>
    <source>
        <tissue evidence="1">Salivary glands</tissue>
    </source>
</reference>
<organism evidence="1">
    <name type="scientific">Rhipicephalus appendiculatus</name>
    <name type="common">Brown ear tick</name>
    <dbReference type="NCBI Taxonomy" id="34631"/>
    <lineage>
        <taxon>Eukaryota</taxon>
        <taxon>Metazoa</taxon>
        <taxon>Ecdysozoa</taxon>
        <taxon>Arthropoda</taxon>
        <taxon>Chelicerata</taxon>
        <taxon>Arachnida</taxon>
        <taxon>Acari</taxon>
        <taxon>Parasitiformes</taxon>
        <taxon>Ixodida</taxon>
        <taxon>Ixodoidea</taxon>
        <taxon>Ixodidae</taxon>
        <taxon>Rhipicephalinae</taxon>
        <taxon>Rhipicephalus</taxon>
        <taxon>Rhipicephalus</taxon>
    </lineage>
</organism>
<dbReference type="AlphaFoldDB" id="A0A131YFQ7"/>
<protein>
    <submittedName>
        <fullName evidence="1">Tick transposon</fullName>
    </submittedName>
</protein>